<comment type="caution">
    <text evidence="2">The sequence shown here is derived from an EMBL/GenBank/DDBJ whole genome shotgun (WGS) entry which is preliminary data.</text>
</comment>
<evidence type="ECO:0000256" key="1">
    <source>
        <dbReference type="SAM" id="MobiDB-lite"/>
    </source>
</evidence>
<dbReference type="AlphaFoldDB" id="A0AAV4NUE3"/>
<dbReference type="Proteomes" id="UP001054945">
    <property type="component" value="Unassembled WGS sequence"/>
</dbReference>
<feature type="compositionally biased region" description="Basic and acidic residues" evidence="1">
    <location>
        <begin position="139"/>
        <end position="151"/>
    </location>
</feature>
<feature type="compositionally biased region" description="Basic and acidic residues" evidence="1">
    <location>
        <begin position="117"/>
        <end position="132"/>
    </location>
</feature>
<evidence type="ECO:0000313" key="2">
    <source>
        <dbReference type="EMBL" id="GIX87236.1"/>
    </source>
</evidence>
<dbReference type="EMBL" id="BPLR01003663">
    <property type="protein sequence ID" value="GIX87236.1"/>
    <property type="molecule type" value="Genomic_DNA"/>
</dbReference>
<feature type="region of interest" description="Disordered" evidence="1">
    <location>
        <begin position="70"/>
        <end position="151"/>
    </location>
</feature>
<accession>A0AAV4NUE3</accession>
<organism evidence="2 3">
    <name type="scientific">Caerostris extrusa</name>
    <name type="common">Bark spider</name>
    <name type="synonym">Caerostris bankana</name>
    <dbReference type="NCBI Taxonomy" id="172846"/>
    <lineage>
        <taxon>Eukaryota</taxon>
        <taxon>Metazoa</taxon>
        <taxon>Ecdysozoa</taxon>
        <taxon>Arthropoda</taxon>
        <taxon>Chelicerata</taxon>
        <taxon>Arachnida</taxon>
        <taxon>Araneae</taxon>
        <taxon>Araneomorphae</taxon>
        <taxon>Entelegynae</taxon>
        <taxon>Araneoidea</taxon>
        <taxon>Araneidae</taxon>
        <taxon>Caerostris</taxon>
    </lineage>
</organism>
<reference evidence="2 3" key="1">
    <citation type="submission" date="2021-06" db="EMBL/GenBank/DDBJ databases">
        <title>Caerostris extrusa draft genome.</title>
        <authorList>
            <person name="Kono N."/>
            <person name="Arakawa K."/>
        </authorList>
    </citation>
    <scope>NUCLEOTIDE SEQUENCE [LARGE SCALE GENOMIC DNA]</scope>
</reference>
<feature type="compositionally biased region" description="Basic and acidic residues" evidence="1">
    <location>
        <begin position="87"/>
        <end position="100"/>
    </location>
</feature>
<sequence>MMLQEEMECAIAEGASSSQDHPRNQPVVHYEYIPNLTQPEINCEGLRRTTALLNKATGDIQMTIQFWKDLGDNTDTDMDNTMKRKIKELQNQKKGLEEQYRPSGAPDHPLHQRQRSHYCDPDRKSEDRDAGHLHPPKCALRETTPESKSPR</sequence>
<evidence type="ECO:0000313" key="3">
    <source>
        <dbReference type="Proteomes" id="UP001054945"/>
    </source>
</evidence>
<proteinExistence type="predicted"/>
<gene>
    <name evidence="2" type="ORF">CEXT_94691</name>
</gene>
<keyword evidence="3" id="KW-1185">Reference proteome</keyword>
<protein>
    <submittedName>
        <fullName evidence="2">Uncharacterized protein</fullName>
    </submittedName>
</protein>
<name>A0AAV4NUE3_CAEEX</name>